<name>A0A7R9BZX8_9CRUS</name>
<dbReference type="GO" id="GO:0006207">
    <property type="term" value="P:'de novo' pyrimidine nucleobase biosynthetic process"/>
    <property type="evidence" value="ECO:0007669"/>
    <property type="project" value="InterPro"/>
</dbReference>
<keyword evidence="8" id="KW-0288">FMN</keyword>
<evidence type="ECO:0000256" key="11">
    <source>
        <dbReference type="ARBA" id="ARBA00048639"/>
    </source>
</evidence>
<dbReference type="GO" id="GO:0044205">
    <property type="term" value="P:'de novo' UMP biosynthetic process"/>
    <property type="evidence" value="ECO:0007669"/>
    <property type="project" value="UniProtKB-UniPathway"/>
</dbReference>
<dbReference type="Gene3D" id="3.20.20.70">
    <property type="entry name" value="Aldolase class I"/>
    <property type="match status" value="2"/>
</dbReference>
<dbReference type="AlphaFoldDB" id="A0A7R9BZX8"/>
<comment type="catalytic activity">
    <reaction evidence="11">
        <text>(S)-dihydroorotate + a quinone = orotate + a quinol</text>
        <dbReference type="Rhea" id="RHEA:30187"/>
        <dbReference type="ChEBI" id="CHEBI:24646"/>
        <dbReference type="ChEBI" id="CHEBI:30839"/>
        <dbReference type="ChEBI" id="CHEBI:30864"/>
        <dbReference type="ChEBI" id="CHEBI:132124"/>
        <dbReference type="EC" id="1.3.5.2"/>
    </reaction>
</comment>
<keyword evidence="7" id="KW-0285">Flavoprotein</keyword>
<dbReference type="GO" id="GO:0005737">
    <property type="term" value="C:cytoplasm"/>
    <property type="evidence" value="ECO:0007669"/>
    <property type="project" value="InterPro"/>
</dbReference>
<evidence type="ECO:0000256" key="7">
    <source>
        <dbReference type="ARBA" id="ARBA00022630"/>
    </source>
</evidence>
<evidence type="ECO:0000256" key="1">
    <source>
        <dbReference type="ARBA" id="ARBA00001917"/>
    </source>
</evidence>
<dbReference type="PROSITE" id="PS00911">
    <property type="entry name" value="DHODEHASE_1"/>
    <property type="match status" value="1"/>
</dbReference>
<dbReference type="GO" id="GO:0016020">
    <property type="term" value="C:membrane"/>
    <property type="evidence" value="ECO:0007669"/>
    <property type="project" value="UniProtKB-SubCell"/>
</dbReference>
<sequence>DAECFQNLFKLGFGFVEVGSVTPVAQDGNQRPRVFRLPADEAIVNRCGFNSAGHDVVLGRLESTPRPENGFVGVNLGKNKTSPDAKKDFADGVRKFAPVADYLVINISSPNTPGLRALQGDAELPGVLAAVKSAKDEMEPQRGVFTGDDAYAKIRAGASLVQLYTAMVYHGPGVVASIKARLRELLANDGFQTLYDAVGADHERTTAGS</sequence>
<evidence type="ECO:0000313" key="14">
    <source>
        <dbReference type="Proteomes" id="UP000678499"/>
    </source>
</evidence>
<comment type="pathway">
    <text evidence="3">Pyrimidine metabolism; UMP biosynthesis via de novo pathway; orotate from (S)-dihydroorotate (quinone route): step 1/1.</text>
</comment>
<dbReference type="Proteomes" id="UP000678499">
    <property type="component" value="Unassembled WGS sequence"/>
</dbReference>
<proteinExistence type="inferred from homology"/>
<organism evidence="13">
    <name type="scientific">Notodromas monacha</name>
    <dbReference type="NCBI Taxonomy" id="399045"/>
    <lineage>
        <taxon>Eukaryota</taxon>
        <taxon>Metazoa</taxon>
        <taxon>Ecdysozoa</taxon>
        <taxon>Arthropoda</taxon>
        <taxon>Crustacea</taxon>
        <taxon>Oligostraca</taxon>
        <taxon>Ostracoda</taxon>
        <taxon>Podocopa</taxon>
        <taxon>Podocopida</taxon>
        <taxon>Cypridocopina</taxon>
        <taxon>Cypridoidea</taxon>
        <taxon>Cyprididae</taxon>
        <taxon>Notodromas</taxon>
    </lineage>
</organism>
<evidence type="ECO:0000259" key="12">
    <source>
        <dbReference type="Pfam" id="PF01180"/>
    </source>
</evidence>
<dbReference type="Pfam" id="PF01180">
    <property type="entry name" value="DHO_dh"/>
    <property type="match status" value="2"/>
</dbReference>
<dbReference type="InterPro" id="IPR005719">
    <property type="entry name" value="Dihydroorotate_DH_2"/>
</dbReference>
<dbReference type="OrthoDB" id="14784at2759"/>
<evidence type="ECO:0000256" key="4">
    <source>
        <dbReference type="ARBA" id="ARBA00005359"/>
    </source>
</evidence>
<comment type="cofactor">
    <cofactor evidence="1">
        <name>FMN</name>
        <dbReference type="ChEBI" id="CHEBI:58210"/>
    </cofactor>
</comment>
<feature type="non-terminal residue" evidence="13">
    <location>
        <position position="1"/>
    </location>
</feature>
<comment type="subcellular location">
    <subcellularLocation>
        <location evidence="2">Membrane</location>
    </subcellularLocation>
</comment>
<dbReference type="UniPathway" id="UPA00070">
    <property type="reaction ID" value="UER00946"/>
</dbReference>
<dbReference type="PANTHER" id="PTHR48109:SF4">
    <property type="entry name" value="DIHYDROOROTATE DEHYDROGENASE (QUINONE), MITOCHONDRIAL"/>
    <property type="match status" value="1"/>
</dbReference>
<accession>A0A7R9BZX8</accession>
<dbReference type="EMBL" id="CAJPEX010005153">
    <property type="protein sequence ID" value="CAG0923434.1"/>
    <property type="molecule type" value="Genomic_DNA"/>
</dbReference>
<dbReference type="CDD" id="cd04738">
    <property type="entry name" value="DHOD_2_like"/>
    <property type="match status" value="1"/>
</dbReference>
<gene>
    <name evidence="13" type="ORF">NMOB1V02_LOCUS10898</name>
</gene>
<dbReference type="PANTHER" id="PTHR48109">
    <property type="entry name" value="DIHYDROOROTATE DEHYDROGENASE (QUINONE), MITOCHONDRIAL-RELATED"/>
    <property type="match status" value="1"/>
</dbReference>
<dbReference type="SUPFAM" id="SSF51395">
    <property type="entry name" value="FMN-linked oxidoreductases"/>
    <property type="match status" value="2"/>
</dbReference>
<dbReference type="InterPro" id="IPR005720">
    <property type="entry name" value="Dihydroorotate_DH_cat"/>
</dbReference>
<evidence type="ECO:0000256" key="3">
    <source>
        <dbReference type="ARBA" id="ARBA00005161"/>
    </source>
</evidence>
<dbReference type="EC" id="1.3.5.2" evidence="5"/>
<dbReference type="EMBL" id="OA887190">
    <property type="protein sequence ID" value="CAD7283282.1"/>
    <property type="molecule type" value="Genomic_DNA"/>
</dbReference>
<dbReference type="InterPro" id="IPR050074">
    <property type="entry name" value="DHO_dehydrogenase"/>
</dbReference>
<feature type="domain" description="Dihydroorotate dehydrogenase catalytic" evidence="12">
    <location>
        <begin position="2"/>
        <end position="135"/>
    </location>
</feature>
<protein>
    <recommendedName>
        <fullName evidence="6">Dihydroorotate dehydrogenase (quinone), mitochondrial</fullName>
        <ecNumber evidence="5">1.3.5.2</ecNumber>
    </recommendedName>
</protein>
<keyword evidence="9" id="KW-0560">Oxidoreductase</keyword>
<comment type="similarity">
    <text evidence="4">Belongs to the dihydroorotate dehydrogenase family. Type 2 subfamily.</text>
</comment>
<evidence type="ECO:0000256" key="10">
    <source>
        <dbReference type="ARBA" id="ARBA00023136"/>
    </source>
</evidence>
<dbReference type="InterPro" id="IPR013785">
    <property type="entry name" value="Aldolase_TIM"/>
</dbReference>
<evidence type="ECO:0000256" key="5">
    <source>
        <dbReference type="ARBA" id="ARBA00012791"/>
    </source>
</evidence>
<keyword evidence="10" id="KW-0472">Membrane</keyword>
<evidence type="ECO:0000256" key="2">
    <source>
        <dbReference type="ARBA" id="ARBA00004370"/>
    </source>
</evidence>
<keyword evidence="14" id="KW-1185">Reference proteome</keyword>
<evidence type="ECO:0000256" key="9">
    <source>
        <dbReference type="ARBA" id="ARBA00023002"/>
    </source>
</evidence>
<reference evidence="13" key="1">
    <citation type="submission" date="2020-11" db="EMBL/GenBank/DDBJ databases">
        <authorList>
            <person name="Tran Van P."/>
        </authorList>
    </citation>
    <scope>NUCLEOTIDE SEQUENCE</scope>
</reference>
<evidence type="ECO:0000313" key="13">
    <source>
        <dbReference type="EMBL" id="CAD7283282.1"/>
    </source>
</evidence>
<evidence type="ECO:0000256" key="6">
    <source>
        <dbReference type="ARBA" id="ARBA00017599"/>
    </source>
</evidence>
<feature type="domain" description="Dihydroorotate dehydrogenase catalytic" evidence="12">
    <location>
        <begin position="143"/>
        <end position="186"/>
    </location>
</feature>
<evidence type="ECO:0000256" key="8">
    <source>
        <dbReference type="ARBA" id="ARBA00022643"/>
    </source>
</evidence>
<dbReference type="GO" id="GO:0106430">
    <property type="term" value="F:dihydroorotate dehydrogenase (quinone) activity"/>
    <property type="evidence" value="ECO:0007669"/>
    <property type="project" value="UniProtKB-EC"/>
</dbReference>
<dbReference type="InterPro" id="IPR001295">
    <property type="entry name" value="Dihydroorotate_DH_CS"/>
</dbReference>